<comment type="caution">
    <text evidence="4">The sequence shown here is derived from an EMBL/GenBank/DDBJ whole genome shotgun (WGS) entry which is preliminary data.</text>
</comment>
<gene>
    <name evidence="4" type="ORF">GCM10011594_22440</name>
</gene>
<dbReference type="PANTHER" id="PTHR40763:SF5">
    <property type="entry name" value="MEMBRANE PROTEIN"/>
    <property type="match status" value="1"/>
</dbReference>
<proteinExistence type="predicted"/>
<evidence type="ECO:0000259" key="3">
    <source>
        <dbReference type="Pfam" id="PF08044"/>
    </source>
</evidence>
<keyword evidence="2" id="KW-1133">Transmembrane helix</keyword>
<feature type="domain" description="DUF1707" evidence="3">
    <location>
        <begin position="33"/>
        <end position="85"/>
    </location>
</feature>
<keyword evidence="2" id="KW-0472">Membrane</keyword>
<evidence type="ECO:0000256" key="2">
    <source>
        <dbReference type="SAM" id="Phobius"/>
    </source>
</evidence>
<dbReference type="PANTHER" id="PTHR40763">
    <property type="entry name" value="MEMBRANE PROTEIN-RELATED"/>
    <property type="match status" value="1"/>
</dbReference>
<reference evidence="4" key="1">
    <citation type="journal article" date="2014" name="Int. J. Syst. Evol. Microbiol.">
        <title>Complete genome sequence of Corynebacterium casei LMG S-19264T (=DSM 44701T), isolated from a smear-ripened cheese.</title>
        <authorList>
            <consortium name="US DOE Joint Genome Institute (JGI-PGF)"/>
            <person name="Walter F."/>
            <person name="Albersmeier A."/>
            <person name="Kalinowski J."/>
            <person name="Ruckert C."/>
        </authorList>
    </citation>
    <scope>NUCLEOTIDE SEQUENCE</scope>
    <source>
        <strain evidence="4">CGMCC 4.7308</strain>
    </source>
</reference>
<evidence type="ECO:0000313" key="5">
    <source>
        <dbReference type="Proteomes" id="UP000655208"/>
    </source>
</evidence>
<dbReference type="InterPro" id="IPR012551">
    <property type="entry name" value="DUF1707_SHOCT-like"/>
</dbReference>
<dbReference type="AlphaFoldDB" id="A0A917WFX7"/>
<accession>A0A917WFX7</accession>
<protein>
    <recommendedName>
        <fullName evidence="3">DUF1707 domain-containing protein</fullName>
    </recommendedName>
</protein>
<name>A0A917WFX7_9ACTN</name>
<dbReference type="Pfam" id="PF08044">
    <property type="entry name" value="DUF1707"/>
    <property type="match status" value="1"/>
</dbReference>
<dbReference type="EMBL" id="BMNA01000004">
    <property type="protein sequence ID" value="GGM01868.1"/>
    <property type="molecule type" value="Genomic_DNA"/>
</dbReference>
<keyword evidence="5" id="KW-1185">Reference proteome</keyword>
<keyword evidence="2" id="KW-0812">Transmembrane</keyword>
<sequence>MDLRDAAVAAGAPSRVTGMSTVPGQPPVDPADLRIGDTDRNSALQALGDHMAAGRIDMAEFDSRSARVTAARTARDLQGLFDDLPEPHPRILGLTPGWSGAGAGASALVPSAPAAVPAVPPRSKGQALLAAATASSGLLAVVLFFVLMGVGVSNAWLAFLLVPLVAGVARAVQGQQDGR</sequence>
<feature type="transmembrane region" description="Helical" evidence="2">
    <location>
        <begin position="127"/>
        <end position="149"/>
    </location>
</feature>
<reference evidence="4" key="2">
    <citation type="submission" date="2020-09" db="EMBL/GenBank/DDBJ databases">
        <authorList>
            <person name="Sun Q."/>
            <person name="Zhou Y."/>
        </authorList>
    </citation>
    <scope>NUCLEOTIDE SEQUENCE</scope>
    <source>
        <strain evidence="4">CGMCC 4.7308</strain>
    </source>
</reference>
<evidence type="ECO:0000256" key="1">
    <source>
        <dbReference type="SAM" id="MobiDB-lite"/>
    </source>
</evidence>
<evidence type="ECO:0000313" key="4">
    <source>
        <dbReference type="EMBL" id="GGM01868.1"/>
    </source>
</evidence>
<feature type="transmembrane region" description="Helical" evidence="2">
    <location>
        <begin position="155"/>
        <end position="172"/>
    </location>
</feature>
<feature type="region of interest" description="Disordered" evidence="1">
    <location>
        <begin position="1"/>
        <end position="28"/>
    </location>
</feature>
<organism evidence="4 5">
    <name type="scientific">Nakamurella endophytica</name>
    <dbReference type="NCBI Taxonomy" id="1748367"/>
    <lineage>
        <taxon>Bacteria</taxon>
        <taxon>Bacillati</taxon>
        <taxon>Actinomycetota</taxon>
        <taxon>Actinomycetes</taxon>
        <taxon>Nakamurellales</taxon>
        <taxon>Nakamurellaceae</taxon>
        <taxon>Nakamurella</taxon>
    </lineage>
</organism>
<dbReference type="Proteomes" id="UP000655208">
    <property type="component" value="Unassembled WGS sequence"/>
</dbReference>